<sequence length="522" mass="60909">MQQTGCLRKRRRRAITKVKGLTILPYDEATDDYRGLDIYNESADFFTGKHYGQRRSKDATSVTISRIREAQRAGSIASSTRITRDPTWYSEYDLDDEEDEEMERKAAEQFGHRMFSAVSSKLSYAIPEKTESALKRRIFVDFGVIWTLQSWILLGVSTISFPWTWNRTTLRIDKWSPLWERAWRISYNLAITQIILLTFYQFYQFFQKLGEPHDTYREVFMSFMSLYWYITCLNFNFNLYCYRDATRQYINSLFLMNEKLCERYVVDLDGYQDGGRILINVSFPSNLCEPFAAAALFLVLPFQKWFLYHYIYHEDNPWYWLIPGALQEYVLVGQVITSYLLISWTTIAHTNSVDFWLKEIHKGADSGHTIPETSEPRTAMEIYRILQIICAMFNDCISPMGIMMVKFNVLFGIASCGYVLIRSMNHLFIDEFPGILMYPISVLDCVTAAIAILSMSAEMYDLGCGFIDSWSRTKQKDFRRVLRALPTLRVKIGCFYYITVATLLTFSKTVLDLVVDAVMTFP</sequence>
<comment type="caution">
    <text evidence="2">The sequence shown here is derived from an EMBL/GenBank/DDBJ whole genome shotgun (WGS) entry which is preliminary data.</text>
</comment>
<feature type="transmembrane region" description="Helical" evidence="1">
    <location>
        <begin position="435"/>
        <end position="453"/>
    </location>
</feature>
<dbReference type="EMBL" id="LNIX01000001">
    <property type="protein sequence ID" value="OXA62855.1"/>
    <property type="molecule type" value="Genomic_DNA"/>
</dbReference>
<feature type="transmembrane region" description="Helical" evidence="1">
    <location>
        <begin position="318"/>
        <end position="342"/>
    </location>
</feature>
<evidence type="ECO:0000313" key="3">
    <source>
        <dbReference type="Proteomes" id="UP000198287"/>
    </source>
</evidence>
<protein>
    <recommendedName>
        <fullName evidence="4">Gustatory receptor</fullName>
    </recommendedName>
</protein>
<keyword evidence="1" id="KW-0472">Membrane</keyword>
<accession>A0A226EZ42</accession>
<evidence type="ECO:0008006" key="4">
    <source>
        <dbReference type="Google" id="ProtNLM"/>
    </source>
</evidence>
<keyword evidence="1" id="KW-1133">Transmembrane helix</keyword>
<gene>
    <name evidence="2" type="ORF">Fcan01_00808</name>
</gene>
<evidence type="ECO:0000256" key="1">
    <source>
        <dbReference type="SAM" id="Phobius"/>
    </source>
</evidence>
<reference evidence="2 3" key="1">
    <citation type="submission" date="2015-12" db="EMBL/GenBank/DDBJ databases">
        <title>The genome of Folsomia candida.</title>
        <authorList>
            <person name="Faddeeva A."/>
            <person name="Derks M.F."/>
            <person name="Anvar Y."/>
            <person name="Smit S."/>
            <person name="Van Straalen N."/>
            <person name="Roelofs D."/>
        </authorList>
    </citation>
    <scope>NUCLEOTIDE SEQUENCE [LARGE SCALE GENOMIC DNA]</scope>
    <source>
        <strain evidence="2 3">VU population</strain>
        <tissue evidence="2">Whole body</tissue>
    </source>
</reference>
<evidence type="ECO:0000313" key="2">
    <source>
        <dbReference type="EMBL" id="OXA62855.1"/>
    </source>
</evidence>
<proteinExistence type="predicted"/>
<feature type="transmembrane region" description="Helical" evidence="1">
    <location>
        <begin position="138"/>
        <end position="165"/>
    </location>
</feature>
<dbReference type="AlphaFoldDB" id="A0A226EZ42"/>
<name>A0A226EZ42_FOLCA</name>
<feature type="transmembrane region" description="Helical" evidence="1">
    <location>
        <begin position="185"/>
        <end position="203"/>
    </location>
</feature>
<dbReference type="Proteomes" id="UP000198287">
    <property type="component" value="Unassembled WGS sequence"/>
</dbReference>
<feature type="transmembrane region" description="Helical" evidence="1">
    <location>
        <begin position="407"/>
        <end position="429"/>
    </location>
</feature>
<feature type="transmembrane region" description="Helical" evidence="1">
    <location>
        <begin position="488"/>
        <end position="506"/>
    </location>
</feature>
<organism evidence="2 3">
    <name type="scientific">Folsomia candida</name>
    <name type="common">Springtail</name>
    <dbReference type="NCBI Taxonomy" id="158441"/>
    <lineage>
        <taxon>Eukaryota</taxon>
        <taxon>Metazoa</taxon>
        <taxon>Ecdysozoa</taxon>
        <taxon>Arthropoda</taxon>
        <taxon>Hexapoda</taxon>
        <taxon>Collembola</taxon>
        <taxon>Entomobryomorpha</taxon>
        <taxon>Isotomoidea</taxon>
        <taxon>Isotomidae</taxon>
        <taxon>Proisotominae</taxon>
        <taxon>Folsomia</taxon>
    </lineage>
</organism>
<keyword evidence="3" id="KW-1185">Reference proteome</keyword>
<keyword evidence="1" id="KW-0812">Transmembrane</keyword>